<dbReference type="PROSITE" id="PS00108">
    <property type="entry name" value="PROTEIN_KINASE_ST"/>
    <property type="match status" value="1"/>
</dbReference>
<name>A0A840QJE2_9PSEU</name>
<dbReference type="RefSeq" id="WP_184731154.1">
    <property type="nucleotide sequence ID" value="NZ_JACHIW010000002.1"/>
</dbReference>
<protein>
    <recommendedName>
        <fullName evidence="1">non-specific serine/threonine protein kinase</fullName>
        <ecNumber evidence="1">2.7.11.1</ecNumber>
    </recommendedName>
</protein>
<keyword evidence="8" id="KW-1133">Transmembrane helix</keyword>
<keyword evidence="8" id="KW-0812">Transmembrane</keyword>
<dbReference type="PANTHER" id="PTHR43289">
    <property type="entry name" value="MITOGEN-ACTIVATED PROTEIN KINASE KINASE KINASE 20-RELATED"/>
    <property type="match status" value="1"/>
</dbReference>
<keyword evidence="2 10" id="KW-0723">Serine/threonine-protein kinase</keyword>
<proteinExistence type="predicted"/>
<keyword evidence="11" id="KW-1185">Reference proteome</keyword>
<dbReference type="AlphaFoldDB" id="A0A840QJE2"/>
<gene>
    <name evidence="10" type="ORF">BJ970_006604</name>
</gene>
<evidence type="ECO:0000256" key="8">
    <source>
        <dbReference type="SAM" id="Phobius"/>
    </source>
</evidence>
<keyword evidence="4 7" id="KW-0547">Nucleotide-binding</keyword>
<sequence>MVADRYRLDDLIGSGGMGVVWRATDLHLRRVVAIKQARPGGGVRDAEQLHREAQNAARVHHANAVTLFDSVRIGAECFLIMEYFESTSLDRILAEGYVLSPKQVAHIGVQIAGALAVLHANEIVHRDIKPGNILVAADGTAKLTDFGISRWSGATQTHTGALAWTPSYGAPEVGAGMPATPASDVFSLGVTLFYAVEGKLPFGAGISDPRRESAFQVPTTFRAGPLGLVLSQLLLFREDQRPSAARARDMFQGLLAGSTLPVAPPPAPAGPGRTGPTSRRRLRLVALAGVGAVVVLAFTVGVVSWFGRGLMPTGSPPTGSTAVPDTPTVLPAVGDPRTVDPCKLTDPHPLKRFGPTRRDVDYGNFNRCDVLVDMGAEPTVDVQVQFEISDGTGQPPAGPLSIELLPRSNDSCLRRIRLAPPVMVSVRAKVKGSSTADLCAIADVATKTAADVLRSGEIPRDSTRIRTNSIANADACRLPDGNVVSRIPDVDPANTDPGFGNWECYWEYGSGGKALFIRFSQGEPGNSTSSIPVQLGSYSATVTPKNDGSCEVNALYREYYDVDQKPKWEQLVVTVWAAQPLDQVCGMARDVAASAAEHLPPR</sequence>
<dbReference type="Gene3D" id="1.10.510.10">
    <property type="entry name" value="Transferase(Phosphotransferase) domain 1"/>
    <property type="match status" value="1"/>
</dbReference>
<reference evidence="10 11" key="1">
    <citation type="submission" date="2020-08" db="EMBL/GenBank/DDBJ databases">
        <title>Sequencing the genomes of 1000 actinobacteria strains.</title>
        <authorList>
            <person name="Klenk H.-P."/>
        </authorList>
    </citation>
    <scope>NUCLEOTIDE SEQUENCE [LARGE SCALE GENOMIC DNA]</scope>
    <source>
        <strain evidence="10 11">DSM 45584</strain>
    </source>
</reference>
<dbReference type="PROSITE" id="PS50011">
    <property type="entry name" value="PROTEIN_KINASE_DOM"/>
    <property type="match status" value="1"/>
</dbReference>
<evidence type="ECO:0000313" key="10">
    <source>
        <dbReference type="EMBL" id="MBB5159005.1"/>
    </source>
</evidence>
<dbReference type="EC" id="2.7.11.1" evidence="1"/>
<evidence type="ECO:0000256" key="1">
    <source>
        <dbReference type="ARBA" id="ARBA00012513"/>
    </source>
</evidence>
<evidence type="ECO:0000256" key="6">
    <source>
        <dbReference type="ARBA" id="ARBA00022840"/>
    </source>
</evidence>
<dbReference type="InterPro" id="IPR000719">
    <property type="entry name" value="Prot_kinase_dom"/>
</dbReference>
<dbReference type="GO" id="GO:0005524">
    <property type="term" value="F:ATP binding"/>
    <property type="evidence" value="ECO:0007669"/>
    <property type="project" value="UniProtKB-UniRule"/>
</dbReference>
<evidence type="ECO:0000256" key="2">
    <source>
        <dbReference type="ARBA" id="ARBA00022527"/>
    </source>
</evidence>
<dbReference type="PANTHER" id="PTHR43289:SF6">
    <property type="entry name" value="SERINE_THREONINE-PROTEIN KINASE NEKL-3"/>
    <property type="match status" value="1"/>
</dbReference>
<dbReference type="EMBL" id="JACHIW010000002">
    <property type="protein sequence ID" value="MBB5159005.1"/>
    <property type="molecule type" value="Genomic_DNA"/>
</dbReference>
<dbReference type="Gene3D" id="3.30.200.20">
    <property type="entry name" value="Phosphorylase Kinase, domain 1"/>
    <property type="match status" value="1"/>
</dbReference>
<dbReference type="InterPro" id="IPR008271">
    <property type="entry name" value="Ser/Thr_kinase_AS"/>
</dbReference>
<evidence type="ECO:0000256" key="3">
    <source>
        <dbReference type="ARBA" id="ARBA00022679"/>
    </source>
</evidence>
<evidence type="ECO:0000256" key="5">
    <source>
        <dbReference type="ARBA" id="ARBA00022777"/>
    </source>
</evidence>
<dbReference type="CDD" id="cd14014">
    <property type="entry name" value="STKc_PknB_like"/>
    <property type="match status" value="1"/>
</dbReference>
<evidence type="ECO:0000256" key="4">
    <source>
        <dbReference type="ARBA" id="ARBA00022741"/>
    </source>
</evidence>
<feature type="transmembrane region" description="Helical" evidence="8">
    <location>
        <begin position="284"/>
        <end position="307"/>
    </location>
</feature>
<keyword evidence="8" id="KW-0472">Membrane</keyword>
<feature type="domain" description="Protein kinase" evidence="9">
    <location>
        <begin position="6"/>
        <end position="255"/>
    </location>
</feature>
<comment type="caution">
    <text evidence="10">The sequence shown here is derived from an EMBL/GenBank/DDBJ whole genome shotgun (WGS) entry which is preliminary data.</text>
</comment>
<dbReference type="SUPFAM" id="SSF56112">
    <property type="entry name" value="Protein kinase-like (PK-like)"/>
    <property type="match status" value="1"/>
</dbReference>
<dbReference type="PROSITE" id="PS00107">
    <property type="entry name" value="PROTEIN_KINASE_ATP"/>
    <property type="match status" value="1"/>
</dbReference>
<evidence type="ECO:0000313" key="11">
    <source>
        <dbReference type="Proteomes" id="UP000584374"/>
    </source>
</evidence>
<organism evidence="10 11">
    <name type="scientific">Saccharopolyspora phatthalungensis</name>
    <dbReference type="NCBI Taxonomy" id="664693"/>
    <lineage>
        <taxon>Bacteria</taxon>
        <taxon>Bacillati</taxon>
        <taxon>Actinomycetota</taxon>
        <taxon>Actinomycetes</taxon>
        <taxon>Pseudonocardiales</taxon>
        <taxon>Pseudonocardiaceae</taxon>
        <taxon>Saccharopolyspora</taxon>
    </lineage>
</organism>
<keyword evidence="3" id="KW-0808">Transferase</keyword>
<dbReference type="InterPro" id="IPR011009">
    <property type="entry name" value="Kinase-like_dom_sf"/>
</dbReference>
<keyword evidence="5 10" id="KW-0418">Kinase</keyword>
<evidence type="ECO:0000259" key="9">
    <source>
        <dbReference type="PROSITE" id="PS50011"/>
    </source>
</evidence>
<feature type="binding site" evidence="7">
    <location>
        <position position="35"/>
    </location>
    <ligand>
        <name>ATP</name>
        <dbReference type="ChEBI" id="CHEBI:30616"/>
    </ligand>
</feature>
<dbReference type="Pfam" id="PF00069">
    <property type="entry name" value="Pkinase"/>
    <property type="match status" value="1"/>
</dbReference>
<keyword evidence="6 7" id="KW-0067">ATP-binding</keyword>
<accession>A0A840QJE2</accession>
<dbReference type="InterPro" id="IPR017441">
    <property type="entry name" value="Protein_kinase_ATP_BS"/>
</dbReference>
<dbReference type="Proteomes" id="UP000584374">
    <property type="component" value="Unassembled WGS sequence"/>
</dbReference>
<dbReference type="GO" id="GO:0004674">
    <property type="term" value="F:protein serine/threonine kinase activity"/>
    <property type="evidence" value="ECO:0007669"/>
    <property type="project" value="UniProtKB-KW"/>
</dbReference>
<dbReference type="SMART" id="SM00220">
    <property type="entry name" value="S_TKc"/>
    <property type="match status" value="1"/>
</dbReference>
<evidence type="ECO:0000256" key="7">
    <source>
        <dbReference type="PROSITE-ProRule" id="PRU10141"/>
    </source>
</evidence>